<evidence type="ECO:0000256" key="2">
    <source>
        <dbReference type="SAM" id="Phobius"/>
    </source>
</evidence>
<feature type="domain" description="NAD(P)-binding" evidence="3">
    <location>
        <begin position="24"/>
        <end position="133"/>
    </location>
</feature>
<proteinExistence type="predicted"/>
<name>A0A0B5D6L4_9CORY</name>
<sequence>MAPSLRPTLTYTAHHRDRLVLVTGATGYVGGRLITELLAAGFTVRASSRRIDSMRRFDWSTDVELVEADLSNPDDARGIMEGVDVAMYLVHSMGGKDEDFEKVEADTATAFSDAAATAGVRQIVYLSGLHPTSKKLDELSKHMRSRERVARIFVDGATPALVLRAATLIGSGSASFEMIRHLTERLPVMVAPRWIKNRIEPLAIRDTLYYLVKAADLDEPVNRQYDVGCGKVYEFADLLRLYGRQKGLRRHIYAVPLPLPMDRLSGAWIGLVTPVPAGLAVPLAQSMAEDAVTEDHDIAEIIPDPPDGLIDYPTAVALAIKAETDRGVPTSWDRSWSTTDDAADSLPTDPEWSGTSVYEDTRQGDSTLPAEKIWEVIEGIGGPNGWYSTPVLWRVRGIIDRLVGGPGLGSRRDPRHLVLGDRVDWWRVVALEPPHRLVLAAEMKVDGRAWLVLEVNDNGSGSTYIQRAIYQPTGLPGRLYWWSLIPFHALIFPLMLRNILKKAKQTATSSDDDTHTQK</sequence>
<dbReference type="SUPFAM" id="SSF55961">
    <property type="entry name" value="Bet v1-like"/>
    <property type="match status" value="1"/>
</dbReference>
<dbReference type="InterPro" id="IPR016040">
    <property type="entry name" value="NAD(P)-bd_dom"/>
</dbReference>
<dbReference type="PANTHER" id="PTHR12126:SF11">
    <property type="entry name" value="NADH DEHYDROGENASE [UBIQUINONE] 1 ALPHA SUBCOMPLEX SUBUNIT 9, MITOCHONDRIAL"/>
    <property type="match status" value="1"/>
</dbReference>
<dbReference type="Pfam" id="PF13460">
    <property type="entry name" value="NAD_binding_10"/>
    <property type="match status" value="1"/>
</dbReference>
<dbReference type="HOGENOM" id="CLU_007383_6_11_11"/>
<accession>A0A0B5D6L4</accession>
<dbReference type="Proteomes" id="UP000031524">
    <property type="component" value="Chromosome"/>
</dbReference>
<dbReference type="AlphaFoldDB" id="A0A0B5D6L4"/>
<dbReference type="Pfam" id="PF11066">
    <property type="entry name" value="DUF2867"/>
    <property type="match status" value="1"/>
</dbReference>
<keyword evidence="2" id="KW-1133">Transmembrane helix</keyword>
<dbReference type="SUPFAM" id="SSF51735">
    <property type="entry name" value="NAD(P)-binding Rossmann-fold domains"/>
    <property type="match status" value="1"/>
</dbReference>
<dbReference type="Gene3D" id="3.40.50.720">
    <property type="entry name" value="NAD(P)-binding Rossmann-like Domain"/>
    <property type="match status" value="1"/>
</dbReference>
<keyword evidence="5" id="KW-1185">Reference proteome</keyword>
<gene>
    <name evidence="4" type="ORF">B842_00560</name>
</gene>
<keyword evidence="2" id="KW-0812">Transmembrane</keyword>
<dbReference type="RefSeq" id="WP_040084601.1">
    <property type="nucleotide sequence ID" value="NZ_BCSU01000008.1"/>
</dbReference>
<protein>
    <submittedName>
        <fullName evidence="4">Putative nucleoside-diphosphate-sugar epimerase</fullName>
    </submittedName>
</protein>
<feature type="transmembrane region" description="Helical" evidence="2">
    <location>
        <begin position="479"/>
        <end position="496"/>
    </location>
</feature>
<dbReference type="InterPro" id="IPR021295">
    <property type="entry name" value="DUF2867"/>
</dbReference>
<dbReference type="PANTHER" id="PTHR12126">
    <property type="entry name" value="NADH-UBIQUINONE OXIDOREDUCTASE 39 KDA SUBUNIT-RELATED"/>
    <property type="match status" value="1"/>
</dbReference>
<dbReference type="EMBL" id="CP005286">
    <property type="protein sequence ID" value="AJE31968.1"/>
    <property type="molecule type" value="Genomic_DNA"/>
</dbReference>
<feature type="region of interest" description="Disordered" evidence="1">
    <location>
        <begin position="329"/>
        <end position="364"/>
    </location>
</feature>
<evidence type="ECO:0000313" key="5">
    <source>
        <dbReference type="Proteomes" id="UP000031524"/>
    </source>
</evidence>
<evidence type="ECO:0000259" key="3">
    <source>
        <dbReference type="Pfam" id="PF13460"/>
    </source>
</evidence>
<dbReference type="KEGG" id="chm:B842_00560"/>
<dbReference type="STRING" id="1223515.B842_00560"/>
<dbReference type="GO" id="GO:0044877">
    <property type="term" value="F:protein-containing complex binding"/>
    <property type="evidence" value="ECO:0007669"/>
    <property type="project" value="TreeGrafter"/>
</dbReference>
<reference evidence="4 5" key="1">
    <citation type="submission" date="2013-04" db="EMBL/GenBank/DDBJ databases">
        <title>Complete genome sequence of Corynebacterium humireducens DSM 45392(T), isolated from a wastewater-fed microbial fuel cell.</title>
        <authorList>
            <person name="Ruckert C."/>
            <person name="Albersmeier A."/>
            <person name="Kalinowski J."/>
        </authorList>
    </citation>
    <scope>NUCLEOTIDE SEQUENCE [LARGE SCALE GENOMIC DNA]</scope>
    <source>
        <strain evidence="5">MFC-5</strain>
    </source>
</reference>
<evidence type="ECO:0000256" key="1">
    <source>
        <dbReference type="SAM" id="MobiDB-lite"/>
    </source>
</evidence>
<keyword evidence="2" id="KW-0472">Membrane</keyword>
<dbReference type="InterPro" id="IPR051207">
    <property type="entry name" value="ComplexI_NDUFA9_subunit"/>
</dbReference>
<dbReference type="OrthoDB" id="9774199at2"/>
<organism evidence="4 5">
    <name type="scientific">Corynebacterium humireducens NBRC 106098 = DSM 45392</name>
    <dbReference type="NCBI Taxonomy" id="1223515"/>
    <lineage>
        <taxon>Bacteria</taxon>
        <taxon>Bacillati</taxon>
        <taxon>Actinomycetota</taxon>
        <taxon>Actinomycetes</taxon>
        <taxon>Mycobacteriales</taxon>
        <taxon>Corynebacteriaceae</taxon>
        <taxon>Corynebacterium</taxon>
    </lineage>
</organism>
<dbReference type="InterPro" id="IPR036291">
    <property type="entry name" value="NAD(P)-bd_dom_sf"/>
</dbReference>
<evidence type="ECO:0000313" key="4">
    <source>
        <dbReference type="EMBL" id="AJE31968.1"/>
    </source>
</evidence>